<evidence type="ECO:0000313" key="4">
    <source>
        <dbReference type="Proteomes" id="UP001201273"/>
    </source>
</evidence>
<name>A0ABS8WEZ8_9GAMM</name>
<gene>
    <name evidence="3" type="ORF">K6Y31_15805</name>
</gene>
<sequence length="149" mass="16723">MPTLKLSILGLMISLMLLISPMTQAEQKQTFANLDVHYIALNSTFLTPKIARAYKIKRSAYNGLINISVLDTNQVGNPGVEAKLTGTARNLLGNSITLAFREVKEGNAIYYLAEVPFRNEETFTFDIKVESQGKSNKLKFIQKFYVEDN</sequence>
<keyword evidence="1" id="KW-0732">Signal</keyword>
<dbReference type="InterPro" id="IPR025218">
    <property type="entry name" value="DUF4426"/>
</dbReference>
<feature type="signal peptide" evidence="1">
    <location>
        <begin position="1"/>
        <end position="25"/>
    </location>
</feature>
<feature type="chain" id="PRO_5045876992" evidence="1">
    <location>
        <begin position="26"/>
        <end position="149"/>
    </location>
</feature>
<accession>A0ABS8WEZ8</accession>
<dbReference type="Proteomes" id="UP001201273">
    <property type="component" value="Unassembled WGS sequence"/>
</dbReference>
<keyword evidence="4" id="KW-1185">Reference proteome</keyword>
<evidence type="ECO:0000259" key="2">
    <source>
        <dbReference type="Pfam" id="PF14467"/>
    </source>
</evidence>
<comment type="caution">
    <text evidence="3">The sequence shown here is derived from an EMBL/GenBank/DDBJ whole genome shotgun (WGS) entry which is preliminary data.</text>
</comment>
<protein>
    <submittedName>
        <fullName evidence="3">DUF4426 domain-containing protein</fullName>
    </submittedName>
</protein>
<dbReference type="Pfam" id="PF14467">
    <property type="entry name" value="DUF4426"/>
    <property type="match status" value="1"/>
</dbReference>
<proteinExistence type="predicted"/>
<dbReference type="Gene3D" id="2.60.40.3340">
    <property type="entry name" value="Domain of unknown function DUF4426"/>
    <property type="match status" value="1"/>
</dbReference>
<organism evidence="3 4">
    <name type="scientific">Motilimonas cestriensis</name>
    <dbReference type="NCBI Taxonomy" id="2742685"/>
    <lineage>
        <taxon>Bacteria</taxon>
        <taxon>Pseudomonadati</taxon>
        <taxon>Pseudomonadota</taxon>
        <taxon>Gammaproteobacteria</taxon>
        <taxon>Alteromonadales</taxon>
        <taxon>Alteromonadales genera incertae sedis</taxon>
        <taxon>Motilimonas</taxon>
    </lineage>
</organism>
<reference evidence="3 4" key="1">
    <citation type="journal article" date="2022" name="Environ. Microbiol. Rep.">
        <title>Eco-phylogenetic analyses reveal divergent evolution of vitamin B12 metabolism in the marine bacterial family 'Psychromonadaceae'.</title>
        <authorList>
            <person name="Jin X."/>
            <person name="Yang Y."/>
            <person name="Cao H."/>
            <person name="Gao B."/>
            <person name="Zhao Z."/>
        </authorList>
    </citation>
    <scope>NUCLEOTIDE SEQUENCE [LARGE SCALE GENOMIC DNA]</scope>
    <source>
        <strain evidence="3 4">MKS20</strain>
    </source>
</reference>
<evidence type="ECO:0000313" key="3">
    <source>
        <dbReference type="EMBL" id="MCE2596268.1"/>
    </source>
</evidence>
<dbReference type="RefSeq" id="WP_427901908.1">
    <property type="nucleotide sequence ID" value="NZ_JAIMJA010000017.1"/>
</dbReference>
<evidence type="ECO:0000256" key="1">
    <source>
        <dbReference type="SAM" id="SignalP"/>
    </source>
</evidence>
<feature type="domain" description="DUF4426" evidence="2">
    <location>
        <begin position="28"/>
        <end position="147"/>
    </location>
</feature>
<dbReference type="EMBL" id="JAIMJA010000017">
    <property type="protein sequence ID" value="MCE2596268.1"/>
    <property type="molecule type" value="Genomic_DNA"/>
</dbReference>